<dbReference type="Pfam" id="PF12796">
    <property type="entry name" value="Ank_2"/>
    <property type="match status" value="1"/>
</dbReference>
<dbReference type="SUPFAM" id="SSF48403">
    <property type="entry name" value="Ankyrin repeat"/>
    <property type="match status" value="1"/>
</dbReference>
<dbReference type="InterPro" id="IPR002110">
    <property type="entry name" value="Ankyrin_rpt"/>
</dbReference>
<evidence type="ECO:0000256" key="1">
    <source>
        <dbReference type="PROSITE-ProRule" id="PRU00023"/>
    </source>
</evidence>
<dbReference type="OrthoDB" id="1683831at2759"/>
<dbReference type="Pfam" id="PF00023">
    <property type="entry name" value="Ank"/>
    <property type="match status" value="1"/>
</dbReference>
<evidence type="ECO:0008006" key="6">
    <source>
        <dbReference type="Google" id="ProtNLM"/>
    </source>
</evidence>
<dbReference type="Proteomes" id="UP000678393">
    <property type="component" value="Unassembled WGS sequence"/>
</dbReference>
<evidence type="ECO:0000313" key="5">
    <source>
        <dbReference type="Proteomes" id="UP000678393"/>
    </source>
</evidence>
<dbReference type="SMART" id="SM00248">
    <property type="entry name" value="ANK"/>
    <property type="match status" value="4"/>
</dbReference>
<sequence length="1394" mass="155826">MSFSSLSDDDNVDYANFCRTASSHLEQLDRYESQELLSYTSAHWLLSNDAFKLPSLPLTGLANGVTQPKDSLEPAVILFPVNSNCPPLCYREVHNIVRELTLGIYVFNQTPAISLEANFDQATVCNLPPAYLDTRVGQLLTNVDYMMKSLWHGAYIPRDKRLKFTERWREILNISASGKPETRKPLLGEFQTSGLIDITKDADYAHVYDKLPEDIPDDEEVAEERQFFMSFVDDMAMQLTFSQETVENYKNMYIVNANYYVSSIVRLLDSSIDNVGFERLKTRLQMHEDVIQEHLAAKQETCRQLELLKLISYLVPFLMGMRKRMKIPDVHKLLPHYGSDRCRTEREFPPLILGPDFKCKNFTFPVDHYFHLHGGISFDIETDSVIEAAEEFGRRHAEVVKMAVRELSHQMYIENIDKEHYNIPVCTIDNKLYYAIVIDFETYYGMTPFRPLWVRAYSDEMDRLRPGRLPITEIQMLEHFKKNFGLKKALKYKTPASGVKICAQRGMLSIFSFLTRKISGSKHGIGKEDEQGLSLLHHAAMHNRPQIISRLLLSSVNVNVCRNNYLAGGPTALHVAARCGSLDAVSCLLANHANIIALDQEGWAPIHYAAFFDHQIIVRLLVRKSPDLLDLQTKNEFHSTPLLLAATSGALSVVRCLIELKAEIRMKDSKLNSLVSLATLHFHTNVLGYLTKLNHPDIPVWDILVEMLSDEEEAKRDSAVKCLDVLSTSEPYNWKHILKAGAIPSLVKLLKSENEIMQSVTASVICNISENKPVKLALTQAEAVPYIVSLLRSSLDDLQSRASIIIADLATVEGNQTVIAECGAIPLLVHLLESEMEDVLLNAVNAIRVLCLGHTENQNAVAGAGGLQPLIEFLDVLSSDLKAGAASALAAAVQKNTENQTRALLFGAAKPLVDVLKSSRSVTTQVKAANALEALATNNIQCQNCFLDLDAPKALIRLLKNQHVEVREQGACSLWALAGNKRTQQRYIAERTTVSHIMQMLLEPSEKLLFVGCMMAIAFGTENMANQNKLAAADAFSQLVRLLRSSKTPHKILHMVVKVVGILCLGVAYKNNMVTQLKIAEEGGLTVLVHLLENAPSKEIQVEVAITLACVTLSCKENQEKLAEEPLFSFDTLLSLLRLKDMEIQLRAGMALTLFAFNNTPQQYHMREAGGIKFSLFQTFIESPDEFYQCYGAFQAIVLSRVIIDKDQVSLTAQGIEILIAKISSEDRVAALACSLLASLAHMRAGLSDAMVSAGVLDLLVRNVNSENELVRSSAAITLGYLTFNRTAFRLLFSICRNTPDLYHKIMNNIGGEPRINPIFIADFKRAMIVGLPCQFVKYADSSLAGKRRKRTGSGKQYDRRVRPMSEAGSTNASLRMQDRAVTLPNIKINKFEQ</sequence>
<dbReference type="InterPro" id="IPR000225">
    <property type="entry name" value="Armadillo"/>
</dbReference>
<keyword evidence="1" id="KW-0040">ANK repeat</keyword>
<feature type="repeat" description="ARM" evidence="2">
    <location>
        <begin position="823"/>
        <end position="865"/>
    </location>
</feature>
<feature type="repeat" description="ANK" evidence="1">
    <location>
        <begin position="568"/>
        <end position="600"/>
    </location>
</feature>
<name>A0A8S3YT79_9EUPU</name>
<feature type="repeat" description="ANK" evidence="1">
    <location>
        <begin position="637"/>
        <end position="669"/>
    </location>
</feature>
<protein>
    <recommendedName>
        <fullName evidence="6">Ankyrin and armadillo repeat-containing protein</fullName>
    </recommendedName>
</protein>
<dbReference type="Pfam" id="PF00514">
    <property type="entry name" value="Arm"/>
    <property type="match status" value="2"/>
</dbReference>
<dbReference type="Gene3D" id="1.25.40.20">
    <property type="entry name" value="Ankyrin repeat-containing domain"/>
    <property type="match status" value="1"/>
</dbReference>
<feature type="repeat" description="ANK" evidence="1">
    <location>
        <begin position="531"/>
        <end position="563"/>
    </location>
</feature>
<dbReference type="PROSITE" id="PS50297">
    <property type="entry name" value="ANK_REP_REGION"/>
    <property type="match status" value="1"/>
</dbReference>
<evidence type="ECO:0000256" key="3">
    <source>
        <dbReference type="SAM" id="MobiDB-lite"/>
    </source>
</evidence>
<dbReference type="PROSITE" id="PS50176">
    <property type="entry name" value="ARM_REPEAT"/>
    <property type="match status" value="2"/>
</dbReference>
<dbReference type="EMBL" id="CAJHNH020000846">
    <property type="protein sequence ID" value="CAG5120159.1"/>
    <property type="molecule type" value="Genomic_DNA"/>
</dbReference>
<dbReference type="PROSITE" id="PS50088">
    <property type="entry name" value="ANK_REPEAT"/>
    <property type="match status" value="3"/>
</dbReference>
<feature type="non-terminal residue" evidence="4">
    <location>
        <position position="1"/>
    </location>
</feature>
<dbReference type="PANTHER" id="PTHR46464:SF1">
    <property type="entry name" value="ANKYRIN AND ARMADILLO REPEAT-CONTAINING PROTEIN"/>
    <property type="match status" value="1"/>
</dbReference>
<organism evidence="4 5">
    <name type="scientific">Candidula unifasciata</name>
    <dbReference type="NCBI Taxonomy" id="100452"/>
    <lineage>
        <taxon>Eukaryota</taxon>
        <taxon>Metazoa</taxon>
        <taxon>Spiralia</taxon>
        <taxon>Lophotrochozoa</taxon>
        <taxon>Mollusca</taxon>
        <taxon>Gastropoda</taxon>
        <taxon>Heterobranchia</taxon>
        <taxon>Euthyneura</taxon>
        <taxon>Panpulmonata</taxon>
        <taxon>Eupulmonata</taxon>
        <taxon>Stylommatophora</taxon>
        <taxon>Helicina</taxon>
        <taxon>Helicoidea</taxon>
        <taxon>Geomitridae</taxon>
        <taxon>Candidula</taxon>
    </lineage>
</organism>
<keyword evidence="5" id="KW-1185">Reference proteome</keyword>
<comment type="caution">
    <text evidence="4">The sequence shown here is derived from an EMBL/GenBank/DDBJ whole genome shotgun (WGS) entry which is preliminary data.</text>
</comment>
<dbReference type="Gene3D" id="1.25.10.10">
    <property type="entry name" value="Leucine-rich Repeat Variant"/>
    <property type="match status" value="4"/>
</dbReference>
<feature type="region of interest" description="Disordered" evidence="3">
    <location>
        <begin position="1348"/>
        <end position="1373"/>
    </location>
</feature>
<gene>
    <name evidence="4" type="ORF">CUNI_LOCUS5717</name>
</gene>
<dbReference type="InterPro" id="IPR016024">
    <property type="entry name" value="ARM-type_fold"/>
</dbReference>
<dbReference type="SMART" id="SM00185">
    <property type="entry name" value="ARM"/>
    <property type="match status" value="7"/>
</dbReference>
<evidence type="ECO:0000256" key="2">
    <source>
        <dbReference type="PROSITE-ProRule" id="PRU00259"/>
    </source>
</evidence>
<dbReference type="SUPFAM" id="SSF48371">
    <property type="entry name" value="ARM repeat"/>
    <property type="match status" value="2"/>
</dbReference>
<dbReference type="PANTHER" id="PTHR46464">
    <property type="entry name" value="ANK_REP_REGION DOMAIN-CONTAINING PROTEIN"/>
    <property type="match status" value="1"/>
</dbReference>
<accession>A0A8S3YT79</accession>
<dbReference type="InterPro" id="IPR043379">
    <property type="entry name" value="ANKAR"/>
</dbReference>
<evidence type="ECO:0000313" key="4">
    <source>
        <dbReference type="EMBL" id="CAG5120159.1"/>
    </source>
</evidence>
<proteinExistence type="predicted"/>
<dbReference type="InterPro" id="IPR011989">
    <property type="entry name" value="ARM-like"/>
</dbReference>
<feature type="repeat" description="ARM" evidence="2">
    <location>
        <begin position="741"/>
        <end position="783"/>
    </location>
</feature>
<reference evidence="4" key="1">
    <citation type="submission" date="2021-04" db="EMBL/GenBank/DDBJ databases">
        <authorList>
            <consortium name="Molecular Ecology Group"/>
        </authorList>
    </citation>
    <scope>NUCLEOTIDE SEQUENCE</scope>
</reference>
<dbReference type="InterPro" id="IPR036770">
    <property type="entry name" value="Ankyrin_rpt-contain_sf"/>
</dbReference>